<sequence>MSNTFSYLDFFRLAEIIDGSRSQLEMNQFTHQQIIAVSAGIKGTAGLATPASLNSVPVVHIANMADGNVLIRSTNPNSTFDIEVNLF</sequence>
<gene>
    <name evidence="1" type="ORF">MON38_14985</name>
</gene>
<dbReference type="Proteomes" id="UP001139193">
    <property type="component" value="Unassembled WGS sequence"/>
</dbReference>
<protein>
    <submittedName>
        <fullName evidence="1">Uncharacterized protein</fullName>
    </submittedName>
</protein>
<proteinExistence type="predicted"/>
<dbReference type="EMBL" id="JALBGC010000004">
    <property type="protein sequence ID" value="MCI1188730.1"/>
    <property type="molecule type" value="Genomic_DNA"/>
</dbReference>
<reference evidence="1" key="1">
    <citation type="submission" date="2022-03" db="EMBL/GenBank/DDBJ databases">
        <title>Bacterial whole genome sequence for Hymenobacter sp. DH14.</title>
        <authorList>
            <person name="Le V."/>
        </authorList>
    </citation>
    <scope>NUCLEOTIDE SEQUENCE</scope>
    <source>
        <strain evidence="1">DH14</strain>
    </source>
</reference>
<evidence type="ECO:0000313" key="1">
    <source>
        <dbReference type="EMBL" id="MCI1188730.1"/>
    </source>
</evidence>
<dbReference type="RefSeq" id="WP_241936992.1">
    <property type="nucleotide sequence ID" value="NZ_JALBGC010000004.1"/>
</dbReference>
<accession>A0A9X1VHJ0</accession>
<keyword evidence="2" id="KW-1185">Reference proteome</keyword>
<comment type="caution">
    <text evidence="1">The sequence shown here is derived from an EMBL/GenBank/DDBJ whole genome shotgun (WGS) entry which is preliminary data.</text>
</comment>
<organism evidence="1 2">
    <name type="scientific">Hymenobacter cyanobacteriorum</name>
    <dbReference type="NCBI Taxonomy" id="2926463"/>
    <lineage>
        <taxon>Bacteria</taxon>
        <taxon>Pseudomonadati</taxon>
        <taxon>Bacteroidota</taxon>
        <taxon>Cytophagia</taxon>
        <taxon>Cytophagales</taxon>
        <taxon>Hymenobacteraceae</taxon>
        <taxon>Hymenobacter</taxon>
    </lineage>
</organism>
<evidence type="ECO:0000313" key="2">
    <source>
        <dbReference type="Proteomes" id="UP001139193"/>
    </source>
</evidence>
<name>A0A9X1VHJ0_9BACT</name>
<dbReference type="AlphaFoldDB" id="A0A9X1VHJ0"/>